<dbReference type="Pfam" id="PF01535">
    <property type="entry name" value="PPR"/>
    <property type="match status" value="2"/>
</dbReference>
<dbReference type="InterPro" id="IPR002885">
    <property type="entry name" value="PPR_rpt"/>
</dbReference>
<organism evidence="2 3">
    <name type="scientific">Anisodus tanguticus</name>
    <dbReference type="NCBI Taxonomy" id="243964"/>
    <lineage>
        <taxon>Eukaryota</taxon>
        <taxon>Viridiplantae</taxon>
        <taxon>Streptophyta</taxon>
        <taxon>Embryophyta</taxon>
        <taxon>Tracheophyta</taxon>
        <taxon>Spermatophyta</taxon>
        <taxon>Magnoliopsida</taxon>
        <taxon>eudicotyledons</taxon>
        <taxon>Gunneridae</taxon>
        <taxon>Pentapetalae</taxon>
        <taxon>asterids</taxon>
        <taxon>lamiids</taxon>
        <taxon>Solanales</taxon>
        <taxon>Solanaceae</taxon>
        <taxon>Solanoideae</taxon>
        <taxon>Hyoscyameae</taxon>
        <taxon>Anisodus</taxon>
    </lineage>
</organism>
<dbReference type="NCBIfam" id="TIGR00756">
    <property type="entry name" value="PPR"/>
    <property type="match status" value="1"/>
</dbReference>
<dbReference type="AlphaFoldDB" id="A0AAE1RQX7"/>
<evidence type="ECO:0000256" key="1">
    <source>
        <dbReference type="ARBA" id="ARBA00022737"/>
    </source>
</evidence>
<dbReference type="PANTHER" id="PTHR47926">
    <property type="entry name" value="PENTATRICOPEPTIDE REPEAT-CONTAINING PROTEIN"/>
    <property type="match status" value="1"/>
</dbReference>
<reference evidence="2" key="1">
    <citation type="submission" date="2023-12" db="EMBL/GenBank/DDBJ databases">
        <title>Genome assembly of Anisodus tanguticus.</title>
        <authorList>
            <person name="Wang Y.-J."/>
        </authorList>
    </citation>
    <scope>NUCLEOTIDE SEQUENCE</scope>
    <source>
        <strain evidence="2">KB-2021</strain>
        <tissue evidence="2">Leaf</tissue>
    </source>
</reference>
<dbReference type="InterPro" id="IPR011990">
    <property type="entry name" value="TPR-like_helical_dom_sf"/>
</dbReference>
<keyword evidence="3" id="KW-1185">Reference proteome</keyword>
<proteinExistence type="predicted"/>
<dbReference type="Proteomes" id="UP001291623">
    <property type="component" value="Unassembled WGS sequence"/>
</dbReference>
<dbReference type="GO" id="GO:0003723">
    <property type="term" value="F:RNA binding"/>
    <property type="evidence" value="ECO:0007669"/>
    <property type="project" value="InterPro"/>
</dbReference>
<dbReference type="GO" id="GO:0009451">
    <property type="term" value="P:RNA modification"/>
    <property type="evidence" value="ECO:0007669"/>
    <property type="project" value="InterPro"/>
</dbReference>
<evidence type="ECO:0000313" key="3">
    <source>
        <dbReference type="Proteomes" id="UP001291623"/>
    </source>
</evidence>
<sequence>MKCRKETVTWKSMIRRYFQNGNVEKVVGNVEGAKEIFESMEHRYVVTWNSMITWNGNMDSTLLEFSNISNCDVNSWNSVICGLAYHGHGKRALEMFQQMSLTDECILVCKVEWWYGTLKILQLGSVIYPSSIALPLPSTCEFERLFCNLKVTVQTDIEI</sequence>
<comment type="caution">
    <text evidence="2">The sequence shown here is derived from an EMBL/GenBank/DDBJ whole genome shotgun (WGS) entry which is preliminary data.</text>
</comment>
<name>A0AAE1RQX7_9SOLA</name>
<evidence type="ECO:0008006" key="4">
    <source>
        <dbReference type="Google" id="ProtNLM"/>
    </source>
</evidence>
<accession>A0AAE1RQX7</accession>
<gene>
    <name evidence="2" type="ORF">RND71_022564</name>
</gene>
<protein>
    <recommendedName>
        <fullName evidence="4">Pentatricopeptide repeat-containing protein</fullName>
    </recommendedName>
</protein>
<dbReference type="EMBL" id="JAVYJV010000012">
    <property type="protein sequence ID" value="KAK4356954.1"/>
    <property type="molecule type" value="Genomic_DNA"/>
</dbReference>
<evidence type="ECO:0000313" key="2">
    <source>
        <dbReference type="EMBL" id="KAK4356954.1"/>
    </source>
</evidence>
<keyword evidence="1" id="KW-0677">Repeat</keyword>
<dbReference type="InterPro" id="IPR046960">
    <property type="entry name" value="PPR_At4g14850-like_plant"/>
</dbReference>
<dbReference type="Gene3D" id="1.25.40.10">
    <property type="entry name" value="Tetratricopeptide repeat domain"/>
    <property type="match status" value="1"/>
</dbReference>